<comment type="caution">
    <text evidence="2">The sequence shown here is derived from an EMBL/GenBank/DDBJ whole genome shotgun (WGS) entry which is preliminary data.</text>
</comment>
<evidence type="ECO:0000256" key="1">
    <source>
        <dbReference type="SAM" id="SignalP"/>
    </source>
</evidence>
<dbReference type="SUPFAM" id="SSF53850">
    <property type="entry name" value="Periplasmic binding protein-like II"/>
    <property type="match status" value="1"/>
</dbReference>
<evidence type="ECO:0008006" key="4">
    <source>
        <dbReference type="Google" id="ProtNLM"/>
    </source>
</evidence>
<evidence type="ECO:0000313" key="3">
    <source>
        <dbReference type="Proteomes" id="UP000235739"/>
    </source>
</evidence>
<dbReference type="PROSITE" id="PS51257">
    <property type="entry name" value="PROKAR_LIPOPROTEIN"/>
    <property type="match status" value="1"/>
</dbReference>
<dbReference type="RefSeq" id="WP_013349588.1">
    <property type="nucleotide sequence ID" value="NZ_JBQQOS010000035.1"/>
</dbReference>
<dbReference type="AlphaFoldDB" id="A0A2N7S2T2"/>
<organism evidence="2 3">
    <name type="scientific">Glutamicibacter arilaitensis</name>
    <dbReference type="NCBI Taxonomy" id="256701"/>
    <lineage>
        <taxon>Bacteria</taxon>
        <taxon>Bacillati</taxon>
        <taxon>Actinomycetota</taxon>
        <taxon>Actinomycetes</taxon>
        <taxon>Micrococcales</taxon>
        <taxon>Micrococcaceae</taxon>
        <taxon>Glutamicibacter</taxon>
    </lineage>
</organism>
<dbReference type="Gene3D" id="3.40.190.10">
    <property type="entry name" value="Periplasmic binding protein-like II"/>
    <property type="match status" value="1"/>
</dbReference>
<sequence length="301" mass="31546">MNLRNTLTLGALSATLMLTLSACTTEAAPIAEPSQEITLKIAVGSQPADQALAQVYADALKAEGHQVKLNKPTGNPYAQVIEGQADLAVDQAGKALSLAADPAAITGEDQKLSAEEAKNLRDAINEGDQKVTALALSEADAGMLLAMSQAQATLHKVDSLETLIAACEDLKFISDEASAATLHASLQEAGCQKPQISESKPEDLAAKLRTSVDSAVVLSSADPVISDEGFYSVPGTAAFFNAQPYMVLADADVDDKTRAAVDKITGELSQQSLVDLKRMVGNADPLSPAEGATRWEWIIEE</sequence>
<reference evidence="2 3" key="1">
    <citation type="journal article" date="2017" name="Elife">
        <title>Extensive horizontal gene transfer in cheese-associated bacteria.</title>
        <authorList>
            <person name="Bonham K.S."/>
            <person name="Wolfe B.E."/>
            <person name="Dutton R.J."/>
        </authorList>
    </citation>
    <scope>NUCLEOTIDE SEQUENCE [LARGE SCALE GENOMIC DNA]</scope>
    <source>
        <strain evidence="2 3">JB182</strain>
    </source>
</reference>
<evidence type="ECO:0000313" key="2">
    <source>
        <dbReference type="EMBL" id="PMQ20424.1"/>
    </source>
</evidence>
<dbReference type="Gene3D" id="3.40.190.120">
    <property type="entry name" value="Osmoprotection protein (prox), domain 2"/>
    <property type="match status" value="1"/>
</dbReference>
<feature type="chain" id="PRO_5014659854" description="ABC-type glycine betaine transport system substrate-binding domain-containing protein" evidence="1">
    <location>
        <begin position="28"/>
        <end position="301"/>
    </location>
</feature>
<protein>
    <recommendedName>
        <fullName evidence="4">ABC-type glycine betaine transport system substrate-binding domain-containing protein</fullName>
    </recommendedName>
</protein>
<accession>A0A2N7S2T2</accession>
<keyword evidence="1" id="KW-0732">Signal</keyword>
<gene>
    <name evidence="2" type="ORF">CIK84_02050</name>
</gene>
<name>A0A2N7S2T2_9MICC</name>
<feature type="signal peptide" evidence="1">
    <location>
        <begin position="1"/>
        <end position="27"/>
    </location>
</feature>
<dbReference type="Proteomes" id="UP000235739">
    <property type="component" value="Unassembled WGS sequence"/>
</dbReference>
<proteinExistence type="predicted"/>
<dbReference type="EMBL" id="PNQX01000001">
    <property type="protein sequence ID" value="PMQ20424.1"/>
    <property type="molecule type" value="Genomic_DNA"/>
</dbReference>